<dbReference type="Pfam" id="PF01383">
    <property type="entry name" value="CpcD"/>
    <property type="match status" value="1"/>
</dbReference>
<dbReference type="OrthoDB" id="420396at2"/>
<comment type="subcellular location">
    <subcellularLocation>
        <location evidence="1">Cellular thylakoid membrane</location>
        <topology evidence="1">Peripheral membrane protein</topology>
        <orientation evidence="1">Cytoplasmic side</orientation>
    </subcellularLocation>
</comment>
<feature type="domain" description="PBS-linker" evidence="9">
    <location>
        <begin position="1"/>
        <end position="178"/>
    </location>
</feature>
<dbReference type="GO" id="GO:0015979">
    <property type="term" value="P:photosynthesis"/>
    <property type="evidence" value="ECO:0007669"/>
    <property type="project" value="UniProtKB-KW"/>
</dbReference>
<dbReference type="InterPro" id="IPR008213">
    <property type="entry name" value="CpcD-like_dom"/>
</dbReference>
<comment type="similarity">
    <text evidence="7">Belongs to the phycobilisome linker protein family.</text>
</comment>
<dbReference type="GO" id="GO:0031676">
    <property type="term" value="C:plasma membrane-derived thylakoid membrane"/>
    <property type="evidence" value="ECO:0007669"/>
    <property type="project" value="UniProtKB-SubCell"/>
</dbReference>
<evidence type="ECO:0000256" key="5">
    <source>
        <dbReference type="ARBA" id="ARBA00023078"/>
    </source>
</evidence>
<dbReference type="Pfam" id="PF00427">
    <property type="entry name" value="PBS_linker_poly"/>
    <property type="match status" value="1"/>
</dbReference>
<evidence type="ECO:0000256" key="4">
    <source>
        <dbReference type="ARBA" id="ARBA00022738"/>
    </source>
</evidence>
<dbReference type="InterPro" id="IPR016470">
    <property type="entry name" value="Phycobilisome"/>
</dbReference>
<keyword evidence="2" id="KW-0602">Photosynthesis</keyword>
<proteinExistence type="inferred from homology"/>
<evidence type="ECO:0000313" key="10">
    <source>
        <dbReference type="EMBL" id="KAF3883889.1"/>
    </source>
</evidence>
<dbReference type="EMBL" id="JHEG04000002">
    <property type="protein sequence ID" value="KAF3883889.1"/>
    <property type="molecule type" value="Genomic_DNA"/>
</dbReference>
<dbReference type="Gene3D" id="1.10.3130.20">
    <property type="entry name" value="Phycobilisome linker domain"/>
    <property type="match status" value="1"/>
</dbReference>
<accession>A0A0C1R8E5</accession>
<dbReference type="InterPro" id="IPR001297">
    <property type="entry name" value="PBS_linker_dom"/>
</dbReference>
<keyword evidence="6" id="KW-0472">Membrane</keyword>
<dbReference type="AlphaFoldDB" id="A0A0C1R8E5"/>
<reference evidence="10" key="2">
    <citation type="submission" date="2019-11" db="EMBL/GenBank/DDBJ databases">
        <title>Improved Assembly of Tolypothrix boutellei genome.</title>
        <authorList>
            <person name="Sarangi A.N."/>
            <person name="Mukherjee M."/>
            <person name="Ghosh S."/>
            <person name="Singh D."/>
            <person name="Das A."/>
            <person name="Kant S."/>
            <person name="Prusty A."/>
            <person name="Tripathy S."/>
        </authorList>
    </citation>
    <scope>NUCLEOTIDE SEQUENCE</scope>
    <source>
        <strain evidence="10">VB521301</strain>
    </source>
</reference>
<dbReference type="PANTHER" id="PTHR34011">
    <property type="entry name" value="PHYCOBILISOME 32.1 KDA LINKER POLYPEPTIDE, PHYCOCYANIN-ASSOCIATED, ROD 2-RELATED"/>
    <property type="match status" value="1"/>
</dbReference>
<evidence type="ECO:0000256" key="6">
    <source>
        <dbReference type="ARBA" id="ARBA00023136"/>
    </source>
</evidence>
<evidence type="ECO:0000313" key="11">
    <source>
        <dbReference type="EMBL" id="KIE08545.1"/>
    </source>
</evidence>
<comment type="caution">
    <text evidence="11">The sequence shown here is derived from an EMBL/GenBank/DDBJ whole genome shotgun (WGS) entry which is preliminary data.</text>
</comment>
<dbReference type="GO" id="GO:0030089">
    <property type="term" value="C:phycobilisome"/>
    <property type="evidence" value="ECO:0007669"/>
    <property type="project" value="UniProtKB-UniRule"/>
</dbReference>
<evidence type="ECO:0000259" key="9">
    <source>
        <dbReference type="PROSITE" id="PS51445"/>
    </source>
</evidence>
<gene>
    <name evidence="11" type="ORF">DA73_0228765</name>
    <name evidence="10" type="ORF">DA73_0400039980</name>
</gene>
<name>A0A0C1R8E5_9CYAN</name>
<organism evidence="11">
    <name type="scientific">Tolypothrix bouteillei VB521301</name>
    <dbReference type="NCBI Taxonomy" id="1479485"/>
    <lineage>
        <taxon>Bacteria</taxon>
        <taxon>Bacillati</taxon>
        <taxon>Cyanobacteriota</taxon>
        <taxon>Cyanophyceae</taxon>
        <taxon>Nostocales</taxon>
        <taxon>Tolypothrichaceae</taxon>
        <taxon>Tolypothrix</taxon>
    </lineage>
</organism>
<evidence type="ECO:0000313" key="12">
    <source>
        <dbReference type="Proteomes" id="UP000029738"/>
    </source>
</evidence>
<dbReference type="InterPro" id="IPR038255">
    <property type="entry name" value="PBS_linker_sf"/>
</dbReference>
<evidence type="ECO:0000259" key="8">
    <source>
        <dbReference type="PROSITE" id="PS51441"/>
    </source>
</evidence>
<dbReference type="Proteomes" id="UP000029738">
    <property type="component" value="Unassembled WGS sequence"/>
</dbReference>
<evidence type="ECO:0000256" key="1">
    <source>
        <dbReference type="ARBA" id="ARBA00004445"/>
    </source>
</evidence>
<dbReference type="STRING" id="1479485.DA73_0228765"/>
<dbReference type="EMBL" id="JHEG02000058">
    <property type="protein sequence ID" value="KIE08545.1"/>
    <property type="molecule type" value="Genomic_DNA"/>
</dbReference>
<reference evidence="11" key="1">
    <citation type="journal article" date="2015" name="Genome Announc.">
        <title>Draft Genome Sequence of Tolypothrix boutellei Strain VB521301.</title>
        <authorList>
            <person name="Chandrababunaidu M.M."/>
            <person name="Singh D."/>
            <person name="Sen D."/>
            <person name="Bhan S."/>
            <person name="Das S."/>
            <person name="Gupta A."/>
            <person name="Adhikary S.P."/>
            <person name="Tripathy S."/>
        </authorList>
    </citation>
    <scope>NUCLEOTIDE SEQUENCE</scope>
    <source>
        <strain evidence="11">VB521301</strain>
    </source>
</reference>
<keyword evidence="12" id="KW-1185">Reference proteome</keyword>
<evidence type="ECO:0000256" key="3">
    <source>
        <dbReference type="ARBA" id="ARBA00022549"/>
    </source>
</evidence>
<keyword evidence="4 7" id="KW-0605">Phycobilisome</keyword>
<feature type="domain" description="CpcD-like" evidence="8">
    <location>
        <begin position="226"/>
        <end position="278"/>
    </location>
</feature>
<dbReference type="SMART" id="SM01094">
    <property type="entry name" value="CpcD"/>
    <property type="match status" value="1"/>
</dbReference>
<dbReference type="PANTHER" id="PTHR34011:SF6">
    <property type="entry name" value="PHYCOBILIPROTEIN APCE"/>
    <property type="match status" value="1"/>
</dbReference>
<sequence>MTSSVIERLGVNDWVGKKVELRQNWTEDDLQLVFRAAYEQIFGRQGVYASAKFNSAESLLRNGKISVQQFVEILAKSEFYKECFFYQNSQGRFIELNYKHLLGRAPYDQSEIAYHVDLYASRGYDADIESYIYSPEYENAFGHSVVPYYRGFKSIPGMKTVGYNRIFALYRGSANSDNAQYGGKNSRLRSKISMNLANMIMPSTSPAGGSFTTAPSLISSPVRGDNRMFTIEAILGGQNTNVAVRRSRQIYTVPYERLSAIYQEIHKRGGKIVSVTQS</sequence>
<evidence type="ECO:0000256" key="2">
    <source>
        <dbReference type="ARBA" id="ARBA00022531"/>
    </source>
</evidence>
<keyword evidence="5" id="KW-0793">Thylakoid</keyword>
<dbReference type="PIRSF" id="PIRSF005898">
    <property type="entry name" value="Phycobilisome_CpeC/CpcI"/>
    <property type="match status" value="1"/>
</dbReference>
<dbReference type="PROSITE" id="PS51445">
    <property type="entry name" value="PBS_LINKER"/>
    <property type="match status" value="1"/>
</dbReference>
<dbReference type="PROSITE" id="PS51441">
    <property type="entry name" value="CPCD_LIKE"/>
    <property type="match status" value="1"/>
</dbReference>
<dbReference type="RefSeq" id="WP_038077744.1">
    <property type="nucleotide sequence ID" value="NZ_JHEG04000002.1"/>
</dbReference>
<keyword evidence="3" id="KW-0042">Antenna complex</keyword>
<protein>
    <submittedName>
        <fullName evidence="11">Photosystem I reaction center subunit XII</fullName>
    </submittedName>
</protein>
<evidence type="ECO:0000256" key="7">
    <source>
        <dbReference type="PROSITE-ProRule" id="PRU00775"/>
    </source>
</evidence>